<dbReference type="EMBL" id="FVGW01000044">
    <property type="protein sequence ID" value="SKN09287.1"/>
    <property type="molecule type" value="Genomic_DNA"/>
</dbReference>
<name>A0A1T8VWR4_9MYCO</name>
<sequence length="135" mass="14895">MPNIEVDSELLLPIATATLQFADKQDTFIKTLDAYISRVEKQRYGAKTPEVARLITQLRDTRDDFASEIRAVRREGKKLGKLAKQPVLGSVLRMLDMALQEEAPGTALHEQLTKARLAVVDGLAGKPIPKPSDDA</sequence>
<protein>
    <submittedName>
        <fullName evidence="1">Uncharacterized protein</fullName>
    </submittedName>
</protein>
<evidence type="ECO:0000313" key="2">
    <source>
        <dbReference type="Proteomes" id="UP000190074"/>
    </source>
</evidence>
<dbReference type="AlphaFoldDB" id="A0A1T8VWR4"/>
<gene>
    <name evidence="1" type="ORF">SAMEA2259716_05864</name>
</gene>
<dbReference type="Proteomes" id="UP000190074">
    <property type="component" value="Unassembled WGS sequence"/>
</dbReference>
<organism evidence="1 2">
    <name type="scientific">Mycobacteroides abscessus subsp. massiliense</name>
    <dbReference type="NCBI Taxonomy" id="1962118"/>
    <lineage>
        <taxon>Bacteria</taxon>
        <taxon>Bacillati</taxon>
        <taxon>Actinomycetota</taxon>
        <taxon>Actinomycetes</taxon>
        <taxon>Mycobacteriales</taxon>
        <taxon>Mycobacteriaceae</taxon>
        <taxon>Mycobacteroides</taxon>
        <taxon>Mycobacteroides abscessus</taxon>
    </lineage>
</organism>
<proteinExistence type="predicted"/>
<reference evidence="1 2" key="1">
    <citation type="submission" date="2016-11" db="EMBL/GenBank/DDBJ databases">
        <authorList>
            <consortium name="Pathogen Informatics"/>
        </authorList>
    </citation>
    <scope>NUCLEOTIDE SEQUENCE [LARGE SCALE GENOMIC DNA]</scope>
    <source>
        <strain evidence="1 2">911</strain>
    </source>
</reference>
<evidence type="ECO:0000313" key="1">
    <source>
        <dbReference type="EMBL" id="SKN09287.1"/>
    </source>
</evidence>
<accession>A0A1T8VWR4</accession>
<dbReference type="RefSeq" id="WP_079636400.1">
    <property type="nucleotide sequence ID" value="NZ_FVGW01000044.1"/>
</dbReference>